<keyword evidence="2" id="KW-1185">Reference proteome</keyword>
<comment type="caution">
    <text evidence="1">The sequence shown here is derived from an EMBL/GenBank/DDBJ whole genome shotgun (WGS) entry which is preliminary data.</text>
</comment>
<organism evidence="1 2">
    <name type="scientific">Durusdinium trenchii</name>
    <dbReference type="NCBI Taxonomy" id="1381693"/>
    <lineage>
        <taxon>Eukaryota</taxon>
        <taxon>Sar</taxon>
        <taxon>Alveolata</taxon>
        <taxon>Dinophyceae</taxon>
        <taxon>Suessiales</taxon>
        <taxon>Symbiodiniaceae</taxon>
        <taxon>Durusdinium</taxon>
    </lineage>
</organism>
<dbReference type="SUPFAM" id="SSF52200">
    <property type="entry name" value="Toll/Interleukin receptor TIR domain"/>
    <property type="match status" value="1"/>
</dbReference>
<dbReference type="InterPro" id="IPR035897">
    <property type="entry name" value="Toll_tir_struct_dom_sf"/>
</dbReference>
<evidence type="ECO:0000313" key="1">
    <source>
        <dbReference type="EMBL" id="CAK9006215.1"/>
    </source>
</evidence>
<sequence>MEGACSPKKTATTPSSKGAGASPHFRKAQTADASDISPHKVRWRSLIMSNQNQNLLRSTPDYVVLHSFGRVFRDFPDGFDTFKLSDTTHKLHVFVSHNWATPQLIKFMALAFHFNHRSASIAAAIAYVITVLAVMCTATDVDSDDQLNDLFFTCHLGTGVCLATYWLCLLFWHDIKWLFCFRGKRVFLDRCCIHQTDEDLKQQGIEHLDVFLQLSDKMLVVYSELYTKKLWTMYELGTFLPKRGPKRLVVLPTFLIRCTIVAVPMLILHCVWVQLLLLDCVKEHSSRLLPDHRLAIGILDFPLLLAVTWAFRSWAKEERQMLKNIRTFHYGDANCLQETDRIMVYDNIARYMRDTRAVTSEATDEDALSAFNELVKAEVPIAVTQSLGGWGIPVRYLCVILLPLMTNILDYLSAAPFLYSEPRAMATYAAGLLSIALSSLVCATFLVWLTKRCLDVTGWRQYLLIFVFSILQIIPFAVVYTLVELLPHGDQQELWPLLCLVAVAVGELIVLALFHCPCRREESEELLRTNKRALYNYRVRFTKHLTMSVSPKSSPHRQRSEPQADGDRSQRMVHINSIASIFASSNSKASSRIVETRM</sequence>
<accession>A0ABP0IVX4</accession>
<evidence type="ECO:0000313" key="2">
    <source>
        <dbReference type="Proteomes" id="UP001642464"/>
    </source>
</evidence>
<proteinExistence type="predicted"/>
<reference evidence="1 2" key="1">
    <citation type="submission" date="2024-02" db="EMBL/GenBank/DDBJ databases">
        <authorList>
            <person name="Chen Y."/>
            <person name="Shah S."/>
            <person name="Dougan E. K."/>
            <person name="Thang M."/>
            <person name="Chan C."/>
        </authorList>
    </citation>
    <scope>NUCLEOTIDE SEQUENCE [LARGE SCALE GENOMIC DNA]</scope>
</reference>
<gene>
    <name evidence="1" type="ORF">SCF082_LOCUS8928</name>
</gene>
<protein>
    <submittedName>
        <fullName evidence="1">Uncharacterized protein</fullName>
    </submittedName>
</protein>
<dbReference type="EMBL" id="CAXAMM010005147">
    <property type="protein sequence ID" value="CAK9006215.1"/>
    <property type="molecule type" value="Genomic_DNA"/>
</dbReference>
<name>A0ABP0IVX4_9DINO</name>
<dbReference type="Proteomes" id="UP001642464">
    <property type="component" value="Unassembled WGS sequence"/>
</dbReference>